<gene>
    <name evidence="5" type="ORF">KL867_19210</name>
</gene>
<reference evidence="5 6" key="1">
    <citation type="submission" date="2021-05" db="EMBL/GenBank/DDBJ databases">
        <title>Draft genomes of marine bacteria isolated from model chitin particles.</title>
        <authorList>
            <person name="Datta M.S."/>
            <person name="Schwartzman J.A."/>
            <person name="Cordero O."/>
        </authorList>
    </citation>
    <scope>NUCLEOTIDE SEQUENCE [LARGE SCALE GENOMIC DNA]</scope>
    <source>
        <strain evidence="5 6">4E07</strain>
    </source>
</reference>
<sequence length="236" mass="25146">MHPYASTDEALTDVLCLSKRMSFKNSIAGLPLGGGKSVINADPSRATKPDLLRAFSRHVQDLGGRYWAASAANHALGRYDLSGGRVTVQGLGQTGGDLCRQLHEVGTKQIVADVNEMAPRGMLERFGATPVAPDAIHAQDVDSIAPSSMNDGINDFTLPDIKARAICGLANNQLAELRHRAALQERCITYVPDYAIDPAAEGVSQGAPYDLIAGPVAQVCDVTFDQVARSEQAIMF</sequence>
<dbReference type="Proteomes" id="UP000763802">
    <property type="component" value="Unassembled WGS sequence"/>
</dbReference>
<dbReference type="SMART" id="SM00839">
    <property type="entry name" value="ELFV_dehydrog"/>
    <property type="match status" value="1"/>
</dbReference>
<dbReference type="InterPro" id="IPR006097">
    <property type="entry name" value="Glu/Leu/Phe/Val/Trp_DH_dimer"/>
</dbReference>
<proteinExistence type="inferred from homology"/>
<comment type="caution">
    <text evidence="5">The sequence shown here is derived from an EMBL/GenBank/DDBJ whole genome shotgun (WGS) entry which is preliminary data.</text>
</comment>
<evidence type="ECO:0000313" key="5">
    <source>
        <dbReference type="EMBL" id="MBT3143198.1"/>
    </source>
</evidence>
<organism evidence="5 6">
    <name type="scientific">Falsiruegeria litorea</name>
    <dbReference type="NCBI Taxonomy" id="1280831"/>
    <lineage>
        <taxon>Bacteria</taxon>
        <taxon>Pseudomonadati</taxon>
        <taxon>Pseudomonadota</taxon>
        <taxon>Alphaproteobacteria</taxon>
        <taxon>Rhodobacterales</taxon>
        <taxon>Roseobacteraceae</taxon>
        <taxon>Falsiruegeria</taxon>
    </lineage>
</organism>
<dbReference type="PANTHER" id="PTHR42722">
    <property type="entry name" value="LEUCINE DEHYDROGENASE"/>
    <property type="match status" value="1"/>
</dbReference>
<dbReference type="Gene3D" id="3.40.50.720">
    <property type="entry name" value="NAD(P)-binding Rossmann-like Domain"/>
    <property type="match status" value="1"/>
</dbReference>
<dbReference type="EMBL" id="JAHHDY010000021">
    <property type="protein sequence ID" value="MBT3143198.1"/>
    <property type="molecule type" value="Genomic_DNA"/>
</dbReference>
<evidence type="ECO:0000256" key="1">
    <source>
        <dbReference type="ARBA" id="ARBA00006382"/>
    </source>
</evidence>
<dbReference type="InterPro" id="IPR046346">
    <property type="entry name" value="Aminoacid_DH-like_N_sf"/>
</dbReference>
<dbReference type="InterPro" id="IPR006096">
    <property type="entry name" value="Glu/Leu/Phe/Val/Trp_DH_C"/>
</dbReference>
<dbReference type="SUPFAM" id="SSF53223">
    <property type="entry name" value="Aminoacid dehydrogenase-like, N-terminal domain"/>
    <property type="match status" value="1"/>
</dbReference>
<dbReference type="PROSITE" id="PS00074">
    <property type="entry name" value="GLFV_DEHYDROGENASE"/>
    <property type="match status" value="1"/>
</dbReference>
<keyword evidence="6" id="KW-1185">Reference proteome</keyword>
<name>A0ABS5WVX3_9RHOB</name>
<dbReference type="SUPFAM" id="SSF51735">
    <property type="entry name" value="NAD(P)-binding Rossmann-fold domains"/>
    <property type="match status" value="1"/>
</dbReference>
<accession>A0ABS5WVX3</accession>
<dbReference type="InterPro" id="IPR036291">
    <property type="entry name" value="NAD(P)-bd_dom_sf"/>
</dbReference>
<comment type="similarity">
    <text evidence="1">Belongs to the Glu/Leu/Phe/Val dehydrogenases family.</text>
</comment>
<dbReference type="Gene3D" id="3.40.50.10860">
    <property type="entry name" value="Leucine Dehydrogenase, chain A, domain 1"/>
    <property type="match status" value="1"/>
</dbReference>
<evidence type="ECO:0000313" key="6">
    <source>
        <dbReference type="Proteomes" id="UP000763802"/>
    </source>
</evidence>
<evidence type="ECO:0000256" key="2">
    <source>
        <dbReference type="ARBA" id="ARBA00023002"/>
    </source>
</evidence>
<evidence type="ECO:0000259" key="4">
    <source>
        <dbReference type="SMART" id="SM00839"/>
    </source>
</evidence>
<protein>
    <recommendedName>
        <fullName evidence="4">Glutamate/phenylalanine/leucine/valine/L-tryptophan dehydrogenase C-terminal domain-containing protein</fullName>
    </recommendedName>
</protein>
<feature type="domain" description="Glutamate/phenylalanine/leucine/valine/L-tryptophan dehydrogenase C-terminal" evidence="4">
    <location>
        <begin position="60"/>
        <end position="229"/>
    </location>
</feature>
<dbReference type="InterPro" id="IPR016211">
    <property type="entry name" value="Glu/Phe/Leu/Val/Trp_DH_bac/arc"/>
</dbReference>
<keyword evidence="3" id="KW-0520">NAD</keyword>
<dbReference type="PANTHER" id="PTHR42722:SF1">
    <property type="entry name" value="VALINE DEHYDROGENASE"/>
    <property type="match status" value="1"/>
</dbReference>
<dbReference type="InterPro" id="IPR033524">
    <property type="entry name" value="Glu/Leu/Phe/Val_DH_AS"/>
</dbReference>
<evidence type="ECO:0000256" key="3">
    <source>
        <dbReference type="ARBA" id="ARBA00023027"/>
    </source>
</evidence>
<dbReference type="Pfam" id="PF02812">
    <property type="entry name" value="ELFV_dehydrog_N"/>
    <property type="match status" value="1"/>
</dbReference>
<keyword evidence="2" id="KW-0560">Oxidoreductase</keyword>